<gene>
    <name evidence="1" type="ORF">JN11_01200</name>
</gene>
<accession>A0A562U920</accession>
<dbReference type="Proteomes" id="UP000317010">
    <property type="component" value="Unassembled WGS sequence"/>
</dbReference>
<dbReference type="AlphaFoldDB" id="A0A562U920"/>
<sequence length="290" mass="33591">MLSENEILATLDNSNHSGDYSHFIQLGHPYSYLIDCRLNIFRNDDQWAIVAERLGYSERCGAIELEIDYFGNCLQNLEQYNGQYTNNYTLYPVDQDSFDKTTDGFSLYTDAGYWIVGGKKVSISTNIQDYIDNKIELCEYEAGEITLVEAARLSIINYAHLFRATEDALYKSLPKSLKKVLVLDEWFHKDFIEIPISPFESDEQIKQVFDFNKQLTGLEGIDFETFKSITKNQDVNKSKLNEQEWINNRPSSYETWQQLARVIATGDQSFYKPSLLPNTHWKNWPESGSL</sequence>
<dbReference type="RefSeq" id="WP_144910592.1">
    <property type="nucleotide sequence ID" value="NZ_VLLI01000003.1"/>
</dbReference>
<evidence type="ECO:0000313" key="1">
    <source>
        <dbReference type="EMBL" id="TWJ02228.1"/>
    </source>
</evidence>
<dbReference type="InterPro" id="IPR054272">
    <property type="entry name" value="DUF7003"/>
</dbReference>
<evidence type="ECO:0000313" key="2">
    <source>
        <dbReference type="Proteomes" id="UP000317010"/>
    </source>
</evidence>
<dbReference type="EMBL" id="VLLI01000003">
    <property type="protein sequence ID" value="TWJ02228.1"/>
    <property type="molecule type" value="Genomic_DNA"/>
</dbReference>
<comment type="caution">
    <text evidence="1">The sequence shown here is derived from an EMBL/GenBank/DDBJ whole genome shotgun (WGS) entry which is preliminary data.</text>
</comment>
<protein>
    <submittedName>
        <fullName evidence="1">Uncharacterized protein</fullName>
    </submittedName>
</protein>
<reference evidence="1 2" key="1">
    <citation type="submission" date="2019-07" db="EMBL/GenBank/DDBJ databases">
        <title>Genomic Encyclopedia of Archaeal and Bacterial Type Strains, Phase II (KMG-II): from individual species to whole genera.</title>
        <authorList>
            <person name="Goeker M."/>
        </authorList>
    </citation>
    <scope>NUCLEOTIDE SEQUENCE [LARGE SCALE GENOMIC DNA]</scope>
    <source>
        <strain evidence="1 2">ATCC BAA-1854</strain>
    </source>
</reference>
<dbReference type="OrthoDB" id="9157032at2"/>
<keyword evidence="2" id="KW-1185">Reference proteome</keyword>
<name>A0A562U920_9SPHI</name>
<proteinExistence type="predicted"/>
<organism evidence="1 2">
    <name type="scientific">Mucilaginibacter frigoritolerans</name>
    <dbReference type="NCBI Taxonomy" id="652788"/>
    <lineage>
        <taxon>Bacteria</taxon>
        <taxon>Pseudomonadati</taxon>
        <taxon>Bacteroidota</taxon>
        <taxon>Sphingobacteriia</taxon>
        <taxon>Sphingobacteriales</taxon>
        <taxon>Sphingobacteriaceae</taxon>
        <taxon>Mucilaginibacter</taxon>
    </lineage>
</organism>
<dbReference type="Pfam" id="PF22535">
    <property type="entry name" value="DUF7003"/>
    <property type="match status" value="1"/>
</dbReference>